<feature type="domain" description="AAA+ ATPase" evidence="2">
    <location>
        <begin position="867"/>
        <end position="999"/>
    </location>
</feature>
<dbReference type="EMBL" id="JAAOAQ010000019">
    <property type="protein sequence ID" value="KAF5571061.1"/>
    <property type="molecule type" value="Genomic_DNA"/>
</dbReference>
<feature type="region of interest" description="Disordered" evidence="1">
    <location>
        <begin position="1155"/>
        <end position="1333"/>
    </location>
</feature>
<feature type="compositionally biased region" description="Low complexity" evidence="1">
    <location>
        <begin position="1"/>
        <end position="17"/>
    </location>
</feature>
<gene>
    <name evidence="3" type="ORF">FPHYL_720</name>
</gene>
<dbReference type="PANTHER" id="PTHR46411">
    <property type="entry name" value="FAMILY ATPASE, PUTATIVE-RELATED"/>
    <property type="match status" value="1"/>
</dbReference>
<dbReference type="InterPro" id="IPR056599">
    <property type="entry name" value="AAA_lid_fung"/>
</dbReference>
<feature type="region of interest" description="Disordered" evidence="1">
    <location>
        <begin position="245"/>
        <end position="274"/>
    </location>
</feature>
<feature type="compositionally biased region" description="Low complexity" evidence="1">
    <location>
        <begin position="245"/>
        <end position="258"/>
    </location>
</feature>
<dbReference type="GO" id="GO:0016887">
    <property type="term" value="F:ATP hydrolysis activity"/>
    <property type="evidence" value="ECO:0007669"/>
    <property type="project" value="InterPro"/>
</dbReference>
<dbReference type="InterPro" id="IPR027417">
    <property type="entry name" value="P-loop_NTPase"/>
</dbReference>
<protein>
    <submittedName>
        <fullName evidence="3">TOB3 (Member of AAA-ATPase family)</fullName>
    </submittedName>
</protein>
<dbReference type="Gene3D" id="3.40.50.300">
    <property type="entry name" value="P-loop containing nucleotide triphosphate hydrolases"/>
    <property type="match status" value="1"/>
</dbReference>
<feature type="compositionally biased region" description="Basic and acidic residues" evidence="1">
    <location>
        <begin position="67"/>
        <end position="77"/>
    </location>
</feature>
<dbReference type="GO" id="GO:0005524">
    <property type="term" value="F:ATP binding"/>
    <property type="evidence" value="ECO:0007669"/>
    <property type="project" value="InterPro"/>
</dbReference>
<reference evidence="3 4" key="1">
    <citation type="submission" date="2020-05" db="EMBL/GenBank/DDBJ databases">
        <title>Identification and distribution of gene clusters putatively required for synthesis of sphingolipid metabolism inhibitors in phylogenetically diverse species of the filamentous fungus Fusarium.</title>
        <authorList>
            <person name="Kim H.-S."/>
            <person name="Busman M."/>
            <person name="Brown D.W."/>
            <person name="Divon H."/>
            <person name="Uhlig S."/>
            <person name="Proctor R.H."/>
        </authorList>
    </citation>
    <scope>NUCLEOTIDE SEQUENCE [LARGE SCALE GENOMIC DNA]</scope>
    <source>
        <strain evidence="3 4">NRRL 13617</strain>
    </source>
</reference>
<keyword evidence="4" id="KW-1185">Reference proteome</keyword>
<dbReference type="OrthoDB" id="10042665at2759"/>
<feature type="compositionally biased region" description="Basic and acidic residues" evidence="1">
    <location>
        <begin position="370"/>
        <end position="400"/>
    </location>
</feature>
<dbReference type="CDD" id="cd19481">
    <property type="entry name" value="RecA-like_protease"/>
    <property type="match status" value="1"/>
</dbReference>
<accession>A0A8H5KEK0</accession>
<sequence length="1333" mass="152062">MKESVAMAPPLEAEAPAGSTDKSVNITPNEASDESVASSKIANEVSHDSRKLLPSQNQKKPSGSATPRDDAGDMQAEIKRLNRQIQDLKMIHQEEREELEDAWEEDYEFRSWSTREVKAPGMPFTRTHRAYVSEKVDKDFPEDVDLVEAIHYARDVERQEIQAWRLANPGQEYQEPQLKSGPPSTSMLNRVPWTEFQKSLEVTDQANRFAIDVLIGEPNVKVTLPTFRYRTGGAARYGFDNRADASGGAANAPSAAANLRKPTGRTLSRGQGPLPERIRINSTAILRILSKIFQEEISTNFEPVLMMRPFRGLIWYKDEIRKWRDDLEKNVIKAQIEAEKTQKEEEEAQREEEEQKKSDSKEEEATEDIVEAKVEVDLSADQKEPEAGNKELEGEAKDIDPQSIVDAVSNNTPDEKEDAEKADNKNDDESETNDRRDRRRRRRSMESMDTEIADAFINTQEALDDLNRLVEFMDHDLEDKQAYLAGGECTKIVWSDIWHLFKPGDFVVSKDEKQAYRVIQVKYATHSMKPPTGRNLWMSEAKAKLDDSPITIQCVFLDFDGERIGPVTQTIDIHRYEGERSIRSLPVVPLRRAKTRSLKETLIKRGSMFIEACDPQRRGIPMHYSGLSLETQEEIDSQVVIDFEEAFATNDVGGKTKPSGWTIEKLVLECFADQIKDDMQIYLHDVQTKWKPELKDIDPGGDSDTDYSTDSSDDRGGRRRRAQMNRTCLPQCCSNENVHDDVFVEHNRSSEFVQSQFWEDDLNEGMPSLTITARSLREAMEDEDYITDDERLITSYRVFGFIMRSRKWAKLDLTYLGPMKGQNTFDLLVLPPGHREMVESLVTQHFLDKASAYDETDEVDIVRGKGKGLILLLHGAPGVGKTTTAECVATYFHKPLFQITCGDLGSTADVVESRLEKNFALASRWGCILLIDEADVFLEARQTENFDRNSLVAVSHPTVFLRTLEYYTGILFLTTNRVGTFDEAFTSRIHISLYYPPLNLESTVAVFKVNLTRIKARFEKKKERGEAELELDEMSIATFIHLYFKNNKDARWNGRQIRNACQTALALAEFEGQKLANPSASGGRNVMEFAAMSKKTIKVKLAEKHFQDVAKAYLAFIKYLREVHGVSAAQQAKNYRLRHDRWGLGESASLLASRQRGYGAEGKPEYGQRYGPRPSGRGDQQTRVPRHRQEQHMDDEDIAYEYGYADDYHEHGDDQGLMQDDDDGRDFEKGPSFDEEDDYDEGYEDRPSARGKQPAQNYDEDFEDNKYYPDEQQTTKYRPRPSQAEPRERHPARGGSRGRGSGRSQQASRRGDHVHKRRVVPVAYRKMPSDEAD</sequence>
<dbReference type="Pfam" id="PF00004">
    <property type="entry name" value="AAA"/>
    <property type="match status" value="1"/>
</dbReference>
<dbReference type="InterPro" id="IPR003593">
    <property type="entry name" value="AAA+_ATPase"/>
</dbReference>
<dbReference type="PANTHER" id="PTHR46411:SF2">
    <property type="entry name" value="AAA+ ATPASE DOMAIN-CONTAINING PROTEIN"/>
    <property type="match status" value="1"/>
</dbReference>
<comment type="caution">
    <text evidence="3">The sequence shown here is derived from an EMBL/GenBank/DDBJ whole genome shotgun (WGS) entry which is preliminary data.</text>
</comment>
<dbReference type="InterPro" id="IPR054289">
    <property type="entry name" value="DUF7025"/>
</dbReference>
<feature type="region of interest" description="Disordered" evidence="1">
    <location>
        <begin position="1"/>
        <end position="77"/>
    </location>
</feature>
<dbReference type="SUPFAM" id="SSF52540">
    <property type="entry name" value="P-loop containing nucleoside triphosphate hydrolases"/>
    <property type="match status" value="1"/>
</dbReference>
<dbReference type="Pfam" id="PF23232">
    <property type="entry name" value="AAA_lid_13"/>
    <property type="match status" value="1"/>
</dbReference>
<feature type="compositionally biased region" description="Basic and acidic residues" evidence="1">
    <location>
        <begin position="418"/>
        <end position="436"/>
    </location>
</feature>
<proteinExistence type="predicted"/>
<dbReference type="SMART" id="SM00382">
    <property type="entry name" value="AAA"/>
    <property type="match status" value="1"/>
</dbReference>
<dbReference type="Pfam" id="PF22942">
    <property type="entry name" value="DUF7025"/>
    <property type="match status" value="1"/>
</dbReference>
<feature type="compositionally biased region" description="Acidic residues" evidence="1">
    <location>
        <begin position="1233"/>
        <end position="1243"/>
    </location>
</feature>
<evidence type="ECO:0000313" key="4">
    <source>
        <dbReference type="Proteomes" id="UP000582016"/>
    </source>
</evidence>
<feature type="compositionally biased region" description="Polar residues" evidence="1">
    <location>
        <begin position="54"/>
        <end position="65"/>
    </location>
</feature>
<feature type="compositionally biased region" description="Polar residues" evidence="1">
    <location>
        <begin position="20"/>
        <end position="41"/>
    </location>
</feature>
<evidence type="ECO:0000313" key="3">
    <source>
        <dbReference type="EMBL" id="KAF5571061.1"/>
    </source>
</evidence>
<name>A0A8H5KEK0_9HYPO</name>
<organism evidence="3 4">
    <name type="scientific">Fusarium phyllophilum</name>
    <dbReference type="NCBI Taxonomy" id="47803"/>
    <lineage>
        <taxon>Eukaryota</taxon>
        <taxon>Fungi</taxon>
        <taxon>Dikarya</taxon>
        <taxon>Ascomycota</taxon>
        <taxon>Pezizomycotina</taxon>
        <taxon>Sordariomycetes</taxon>
        <taxon>Hypocreomycetidae</taxon>
        <taxon>Hypocreales</taxon>
        <taxon>Nectriaceae</taxon>
        <taxon>Fusarium</taxon>
        <taxon>Fusarium fujikuroi species complex</taxon>
    </lineage>
</organism>
<dbReference type="InterPro" id="IPR003959">
    <property type="entry name" value="ATPase_AAA_core"/>
</dbReference>
<evidence type="ECO:0000256" key="1">
    <source>
        <dbReference type="SAM" id="MobiDB-lite"/>
    </source>
</evidence>
<feature type="region of interest" description="Disordered" evidence="1">
    <location>
        <begin position="338"/>
        <end position="446"/>
    </location>
</feature>
<dbReference type="Proteomes" id="UP000582016">
    <property type="component" value="Unassembled WGS sequence"/>
</dbReference>
<evidence type="ECO:0000259" key="2">
    <source>
        <dbReference type="SMART" id="SM00382"/>
    </source>
</evidence>
<feature type="region of interest" description="Disordered" evidence="1">
    <location>
        <begin position="693"/>
        <end position="721"/>
    </location>
</feature>